<dbReference type="PANTHER" id="PTHR33474:SF2">
    <property type="entry name" value="TRANSMEMBRANE PROTEIN"/>
    <property type="match status" value="1"/>
</dbReference>
<dbReference type="Proteomes" id="UP001443914">
    <property type="component" value="Unassembled WGS sequence"/>
</dbReference>
<gene>
    <name evidence="2" type="ORF">RND81_10G217300</name>
</gene>
<evidence type="ECO:0000256" key="1">
    <source>
        <dbReference type="SAM" id="MobiDB-lite"/>
    </source>
</evidence>
<evidence type="ECO:0000313" key="3">
    <source>
        <dbReference type="Proteomes" id="UP001443914"/>
    </source>
</evidence>
<feature type="region of interest" description="Disordered" evidence="1">
    <location>
        <begin position="62"/>
        <end position="82"/>
    </location>
</feature>
<dbReference type="PANTHER" id="PTHR33474">
    <property type="entry name" value="TRANSMEMBRANE PROTEIN"/>
    <property type="match status" value="1"/>
</dbReference>
<evidence type="ECO:0008006" key="4">
    <source>
        <dbReference type="Google" id="ProtNLM"/>
    </source>
</evidence>
<protein>
    <recommendedName>
        <fullName evidence="4">Transmembrane protein</fullName>
    </recommendedName>
</protein>
<organism evidence="2 3">
    <name type="scientific">Saponaria officinalis</name>
    <name type="common">Common soapwort</name>
    <name type="synonym">Lychnis saponaria</name>
    <dbReference type="NCBI Taxonomy" id="3572"/>
    <lineage>
        <taxon>Eukaryota</taxon>
        <taxon>Viridiplantae</taxon>
        <taxon>Streptophyta</taxon>
        <taxon>Embryophyta</taxon>
        <taxon>Tracheophyta</taxon>
        <taxon>Spermatophyta</taxon>
        <taxon>Magnoliopsida</taxon>
        <taxon>eudicotyledons</taxon>
        <taxon>Gunneridae</taxon>
        <taxon>Pentapetalae</taxon>
        <taxon>Caryophyllales</taxon>
        <taxon>Caryophyllaceae</taxon>
        <taxon>Caryophylleae</taxon>
        <taxon>Saponaria</taxon>
    </lineage>
</organism>
<dbReference type="AlphaFoldDB" id="A0AAW1I4Q0"/>
<accession>A0AAW1I4Q0</accession>
<name>A0AAW1I4Q0_SAPOF</name>
<evidence type="ECO:0000313" key="2">
    <source>
        <dbReference type="EMBL" id="KAK9684546.1"/>
    </source>
</evidence>
<proteinExistence type="predicted"/>
<comment type="caution">
    <text evidence="2">The sequence shown here is derived from an EMBL/GenBank/DDBJ whole genome shotgun (WGS) entry which is preliminary data.</text>
</comment>
<dbReference type="EMBL" id="JBDFQZ010000010">
    <property type="protein sequence ID" value="KAK9684546.1"/>
    <property type="molecule type" value="Genomic_DNA"/>
</dbReference>
<reference evidence="2" key="1">
    <citation type="submission" date="2024-03" db="EMBL/GenBank/DDBJ databases">
        <title>WGS assembly of Saponaria officinalis var. Norfolk2.</title>
        <authorList>
            <person name="Jenkins J."/>
            <person name="Shu S."/>
            <person name="Grimwood J."/>
            <person name="Barry K."/>
            <person name="Goodstein D."/>
            <person name="Schmutz J."/>
            <person name="Leebens-Mack J."/>
            <person name="Osbourn A."/>
        </authorList>
    </citation>
    <scope>NUCLEOTIDE SEQUENCE [LARGE SCALE GENOMIC DNA]</scope>
    <source>
        <strain evidence="2">JIC</strain>
    </source>
</reference>
<keyword evidence="3" id="KW-1185">Reference proteome</keyword>
<sequence>MSWPRILLQILVIIILGFSHISSLYAVPITRTKSLIMHENHANIKPSFNSLSDIKKGNNQGKMDVNLEDYPGSGPNDRHTPRVAQFGKSCVDC</sequence>